<reference evidence="2 3" key="1">
    <citation type="submission" date="2016-10" db="EMBL/GenBank/DDBJ databases">
        <authorList>
            <person name="de Groot N.N."/>
        </authorList>
    </citation>
    <scope>NUCLEOTIDE SEQUENCE [LARGE SCALE GENOMIC DNA]</scope>
    <source>
        <strain evidence="2 3">Nm110</strain>
    </source>
</reference>
<evidence type="ECO:0000313" key="3">
    <source>
        <dbReference type="Proteomes" id="UP000183454"/>
    </source>
</evidence>
<keyword evidence="1" id="KW-0812">Transmembrane</keyword>
<dbReference type="AlphaFoldDB" id="A0A1H2ZQQ9"/>
<sequence length="192" mass="21617">MVKQLTQAGIAAFVLVAMLYAGSVIAHGKVSLEEDPCTRQINENMVHLSTYQPQHDKSAHYCTEIPLAGDTYLVIDLIDSAIRNMPVKVNVYRGSETDGESVLQLPAELHPDGVINGITNLEKGLYSVIVTAEGVPPLKYQYRLRVEMVDYMKLLRASILPVMVLLLLAWLIYKIKPLQRLRKWRTAQRSQD</sequence>
<protein>
    <submittedName>
        <fullName evidence="2">Uncharacterized protein</fullName>
    </submittedName>
</protein>
<keyword evidence="1" id="KW-0472">Membrane</keyword>
<dbReference type="EMBL" id="FNNH01000086">
    <property type="protein sequence ID" value="SDX19184.1"/>
    <property type="molecule type" value="Genomic_DNA"/>
</dbReference>
<dbReference type="RefSeq" id="WP_074668257.1">
    <property type="nucleotide sequence ID" value="NZ_FNNH01000086.1"/>
</dbReference>
<feature type="transmembrane region" description="Helical" evidence="1">
    <location>
        <begin position="154"/>
        <end position="173"/>
    </location>
</feature>
<gene>
    <name evidence="2" type="ORF">SAMN05421882_10862</name>
</gene>
<proteinExistence type="predicted"/>
<organism evidence="2 3">
    <name type="scientific">Nitrosomonas communis</name>
    <dbReference type="NCBI Taxonomy" id="44574"/>
    <lineage>
        <taxon>Bacteria</taxon>
        <taxon>Pseudomonadati</taxon>
        <taxon>Pseudomonadota</taxon>
        <taxon>Betaproteobacteria</taxon>
        <taxon>Nitrosomonadales</taxon>
        <taxon>Nitrosomonadaceae</taxon>
        <taxon>Nitrosomonas</taxon>
    </lineage>
</organism>
<name>A0A1H2ZQQ9_9PROT</name>
<evidence type="ECO:0000256" key="1">
    <source>
        <dbReference type="SAM" id="Phobius"/>
    </source>
</evidence>
<evidence type="ECO:0000313" key="2">
    <source>
        <dbReference type="EMBL" id="SDX19184.1"/>
    </source>
</evidence>
<accession>A0A1H2ZQQ9</accession>
<keyword evidence="1" id="KW-1133">Transmembrane helix</keyword>
<dbReference type="Proteomes" id="UP000183454">
    <property type="component" value="Unassembled WGS sequence"/>
</dbReference>